<proteinExistence type="evidence at transcript level"/>
<protein>
    <submittedName>
        <fullName evidence="1">Uncharacterized protein</fullName>
    </submittedName>
</protein>
<dbReference type="EMBL" id="AY426704">
    <property type="protein sequence ID" value="AAR84067.1"/>
    <property type="molecule type" value="mRNA"/>
</dbReference>
<sequence>MIIMDRLGGRHLLLLLLLILLSHSSALTVSG</sequence>
<feature type="non-terminal residue" evidence="1">
    <location>
        <position position="31"/>
    </location>
</feature>
<dbReference type="AlphaFoldDB" id="Q6TA45"/>
<name>Q6TA45_SCHMA</name>
<reference evidence="1" key="1">
    <citation type="journal article" date="2005" name="FEMS Immunol. Med. Microbiol.">
        <title>In vitro and in silico analysis of signal peptides from the human blood fluke, Schistosoma mansoni.</title>
        <authorList>
            <person name="Pearson M.S."/>
            <person name="McManus D.P."/>
            <person name="Smyth D.J."/>
            <person name="Lewis F.A."/>
            <person name="Loukas A."/>
        </authorList>
    </citation>
    <scope>NUCLEOTIDE SEQUENCE</scope>
    <source>
        <strain evidence="1">Puerto Rican</strain>
    </source>
</reference>
<organism evidence="1">
    <name type="scientific">Schistosoma mansoni</name>
    <name type="common">Blood fluke</name>
    <dbReference type="NCBI Taxonomy" id="6183"/>
    <lineage>
        <taxon>Eukaryota</taxon>
        <taxon>Metazoa</taxon>
        <taxon>Spiralia</taxon>
        <taxon>Lophotrochozoa</taxon>
        <taxon>Platyhelminthes</taxon>
        <taxon>Trematoda</taxon>
        <taxon>Digenea</taxon>
        <taxon>Strigeidida</taxon>
        <taxon>Schistosomatoidea</taxon>
        <taxon>Schistosomatidae</taxon>
        <taxon>Schistosoma</taxon>
    </lineage>
</organism>
<evidence type="ECO:0000313" key="1">
    <source>
        <dbReference type="EMBL" id="AAR84067.1"/>
    </source>
</evidence>
<accession>Q6TA45</accession>